<reference evidence="3" key="1">
    <citation type="submission" date="2016-01" db="EMBL/GenBank/DDBJ databases">
        <authorList>
            <person name="Peeters C."/>
        </authorList>
    </citation>
    <scope>NUCLEOTIDE SEQUENCE</scope>
    <source>
        <strain evidence="3">LMG 29320</strain>
    </source>
</reference>
<keyword evidence="2" id="KW-0812">Transmembrane</keyword>
<feature type="transmembrane region" description="Helical" evidence="2">
    <location>
        <begin position="57"/>
        <end position="79"/>
    </location>
</feature>
<dbReference type="AlphaFoldDB" id="A0A158D2Z4"/>
<keyword evidence="4" id="KW-1185">Reference proteome</keyword>
<evidence type="ECO:0000256" key="1">
    <source>
        <dbReference type="SAM" id="MobiDB-lite"/>
    </source>
</evidence>
<feature type="region of interest" description="Disordered" evidence="1">
    <location>
        <begin position="126"/>
        <end position="162"/>
    </location>
</feature>
<keyword evidence="2" id="KW-1133">Transmembrane helix</keyword>
<name>A0A158D2Z4_9BURK</name>
<accession>A0A158D2Z4</accession>
<dbReference type="EMBL" id="FCNX02000013">
    <property type="protein sequence ID" value="SAK88939.1"/>
    <property type="molecule type" value="Genomic_DNA"/>
</dbReference>
<evidence type="ECO:0000256" key="2">
    <source>
        <dbReference type="SAM" id="Phobius"/>
    </source>
</evidence>
<proteinExistence type="predicted"/>
<feature type="transmembrane region" description="Helical" evidence="2">
    <location>
        <begin position="32"/>
        <end position="51"/>
    </location>
</feature>
<dbReference type="Proteomes" id="UP000054903">
    <property type="component" value="Unassembled WGS sequence"/>
</dbReference>
<evidence type="ECO:0000313" key="3">
    <source>
        <dbReference type="EMBL" id="SAK88939.1"/>
    </source>
</evidence>
<evidence type="ECO:0000313" key="4">
    <source>
        <dbReference type="Proteomes" id="UP000054903"/>
    </source>
</evidence>
<comment type="caution">
    <text evidence="3">The sequence shown here is derived from an EMBL/GenBank/DDBJ whole genome shotgun (WGS) entry which is preliminary data.</text>
</comment>
<feature type="compositionally biased region" description="Basic and acidic residues" evidence="1">
    <location>
        <begin position="148"/>
        <end position="162"/>
    </location>
</feature>
<protein>
    <submittedName>
        <fullName evidence="3">Uncharacterized protein</fullName>
    </submittedName>
</protein>
<gene>
    <name evidence="3" type="ORF">AWB77_04839</name>
</gene>
<organism evidence="3 4">
    <name type="scientific">Caballeronia fortuita</name>
    <dbReference type="NCBI Taxonomy" id="1777138"/>
    <lineage>
        <taxon>Bacteria</taxon>
        <taxon>Pseudomonadati</taxon>
        <taxon>Pseudomonadota</taxon>
        <taxon>Betaproteobacteria</taxon>
        <taxon>Burkholderiales</taxon>
        <taxon>Burkholderiaceae</taxon>
        <taxon>Caballeronia</taxon>
    </lineage>
</organism>
<sequence>MIHSISAYSLSGYQLGLGAGSRARVEHEHCPPFYVVMFVFAVAMLGGVWFSNEFDSFAAGLSAWAAILATLGAFADWRFSGAAALERRIRQRQNARLRALCNMSSQSGFKASSTGWRMSATREWTSKSAYRRHPQPTTAARAGWSPDSTRRGSRAEYRTRPA</sequence>
<keyword evidence="2" id="KW-0472">Membrane</keyword>